<dbReference type="Pfam" id="PF01757">
    <property type="entry name" value="Acyl_transf_3"/>
    <property type="match status" value="1"/>
</dbReference>
<protein>
    <submittedName>
        <fullName evidence="3">O-acetyltransferase</fullName>
    </submittedName>
</protein>
<evidence type="ECO:0000313" key="4">
    <source>
        <dbReference type="Proteomes" id="UP001057868"/>
    </source>
</evidence>
<name>A0A9W5Y630_9CLOT</name>
<feature type="transmembrane region" description="Helical" evidence="1">
    <location>
        <begin position="70"/>
        <end position="87"/>
    </location>
</feature>
<keyword evidence="1" id="KW-0812">Transmembrane</keyword>
<keyword evidence="1" id="KW-1133">Transmembrane helix</keyword>
<proteinExistence type="predicted"/>
<keyword evidence="4" id="KW-1185">Reference proteome</keyword>
<feature type="domain" description="Acyltransferase 3" evidence="2">
    <location>
        <begin position="9"/>
        <end position="336"/>
    </location>
</feature>
<feature type="transmembrane region" description="Helical" evidence="1">
    <location>
        <begin position="323"/>
        <end position="342"/>
    </location>
</feature>
<sequence>MKIEERSNYADILKGIAIITVVMGHCGAKGYQIIYLFHMPIFFFISGYFYKEDYSSSPFSLLKKRLKSLYLPFIKYEFIFLVLNNLIYKIGIIDSTEKIYSFTSVAKSAVHIFLFDGTELLLAPFWFVTSLFIVNMLFCLISYCNRNFSFKESIRCITILVFFILGIYLTKMHINIKSSRYGSEIFNVSFVALLFFYIGFTYKKIEPKVPMNILTSITAFGILYHNSKLNYFIDMRTNSYPSISMFIVNALLGIYVMIYLSKEINRINFKFNLISYIGKNTLIILALHLTCFKLVGMLQIILYKLPFDNLNKFGVVAFIDNWWIAYTLVGVFIPLAIQYLFIDKARNITLRIRKTENITL</sequence>
<reference evidence="3" key="1">
    <citation type="journal article" date="2023" name="Int. J. Syst. Evol. Microbiol.">
        <title>&lt;i&gt;Clostridium folliculivorans&lt;/i&gt; sp. nov., isolated from soil samples of an organic paddy in Japan.</title>
        <authorList>
            <person name="Tazawa J."/>
            <person name="Kobayashi H."/>
            <person name="Tanizawa Y."/>
            <person name="Uchino A."/>
            <person name="Tanaka F."/>
            <person name="Urashima Y."/>
            <person name="Miura S."/>
            <person name="Sakamoto M."/>
            <person name="Ohkuma M."/>
            <person name="Tohno M."/>
        </authorList>
    </citation>
    <scope>NUCLEOTIDE SEQUENCE</scope>
    <source>
        <strain evidence="3">D1-1</strain>
    </source>
</reference>
<evidence type="ECO:0000259" key="2">
    <source>
        <dbReference type="Pfam" id="PF01757"/>
    </source>
</evidence>
<feature type="transmembrane region" description="Helical" evidence="1">
    <location>
        <begin position="185"/>
        <end position="202"/>
    </location>
</feature>
<dbReference type="Proteomes" id="UP001057868">
    <property type="component" value="Unassembled WGS sequence"/>
</dbReference>
<dbReference type="PANTHER" id="PTHR37312:SF1">
    <property type="entry name" value="MEMBRANE-BOUND ACYLTRANSFERASE YKRP-RELATED"/>
    <property type="match status" value="1"/>
</dbReference>
<dbReference type="EMBL" id="BQXY01000010">
    <property type="protein sequence ID" value="GKU27265.1"/>
    <property type="molecule type" value="Genomic_DNA"/>
</dbReference>
<feature type="transmembrane region" description="Helical" evidence="1">
    <location>
        <begin position="239"/>
        <end position="260"/>
    </location>
</feature>
<dbReference type="RefSeq" id="WP_261854132.1">
    <property type="nucleotide sequence ID" value="NZ_BQXY01000010.1"/>
</dbReference>
<evidence type="ECO:0000313" key="3">
    <source>
        <dbReference type="EMBL" id="GKU27265.1"/>
    </source>
</evidence>
<dbReference type="GO" id="GO:0016747">
    <property type="term" value="F:acyltransferase activity, transferring groups other than amino-acyl groups"/>
    <property type="evidence" value="ECO:0007669"/>
    <property type="project" value="InterPro"/>
</dbReference>
<feature type="transmembrane region" description="Helical" evidence="1">
    <location>
        <begin position="153"/>
        <end position="170"/>
    </location>
</feature>
<organism evidence="3 4">
    <name type="scientific">Clostridium folliculivorans</name>
    <dbReference type="NCBI Taxonomy" id="2886038"/>
    <lineage>
        <taxon>Bacteria</taxon>
        <taxon>Bacillati</taxon>
        <taxon>Bacillota</taxon>
        <taxon>Clostridia</taxon>
        <taxon>Eubacteriales</taxon>
        <taxon>Clostridiaceae</taxon>
        <taxon>Clostridium</taxon>
    </lineage>
</organism>
<dbReference type="PANTHER" id="PTHR37312">
    <property type="entry name" value="MEMBRANE-BOUND ACYLTRANSFERASE YKRP-RELATED"/>
    <property type="match status" value="1"/>
</dbReference>
<feature type="transmembrane region" description="Helical" evidence="1">
    <location>
        <begin position="33"/>
        <end position="50"/>
    </location>
</feature>
<dbReference type="InterPro" id="IPR052734">
    <property type="entry name" value="Nod_factor_acetyltransferase"/>
</dbReference>
<feature type="transmembrane region" description="Helical" evidence="1">
    <location>
        <begin position="209"/>
        <end position="227"/>
    </location>
</feature>
<dbReference type="InterPro" id="IPR002656">
    <property type="entry name" value="Acyl_transf_3_dom"/>
</dbReference>
<keyword evidence="1" id="KW-0472">Membrane</keyword>
<dbReference type="AlphaFoldDB" id="A0A9W5Y630"/>
<feature type="transmembrane region" description="Helical" evidence="1">
    <location>
        <begin position="121"/>
        <end position="141"/>
    </location>
</feature>
<evidence type="ECO:0000256" key="1">
    <source>
        <dbReference type="SAM" id="Phobius"/>
    </source>
</evidence>
<gene>
    <name evidence="3" type="ORF">CFOLD11_40920</name>
</gene>
<accession>A0A9W5Y630</accession>
<feature type="transmembrane region" description="Helical" evidence="1">
    <location>
        <begin position="281"/>
        <end position="303"/>
    </location>
</feature>
<comment type="caution">
    <text evidence="3">The sequence shown here is derived from an EMBL/GenBank/DDBJ whole genome shotgun (WGS) entry which is preliminary data.</text>
</comment>